<evidence type="ECO:0000256" key="1">
    <source>
        <dbReference type="ARBA" id="ARBA00022741"/>
    </source>
</evidence>
<dbReference type="FunFam" id="1.10.510.10:FF:001817">
    <property type="entry name" value="Uncharacterized protein"/>
    <property type="match status" value="1"/>
</dbReference>
<reference evidence="5" key="1">
    <citation type="submission" date="2021-01" db="EMBL/GenBank/DDBJ databases">
        <authorList>
            <consortium name="Genoscope - CEA"/>
            <person name="William W."/>
        </authorList>
    </citation>
    <scope>NUCLEOTIDE SEQUENCE</scope>
</reference>
<comment type="caution">
    <text evidence="5">The sequence shown here is derived from an EMBL/GenBank/DDBJ whole genome shotgun (WGS) entry which is preliminary data.</text>
</comment>
<name>A0A8S1UQ98_9CILI</name>
<gene>
    <name evidence="5" type="ORF">PPENT_87.1.T0440196</name>
</gene>
<dbReference type="GO" id="GO:0004672">
    <property type="term" value="F:protein kinase activity"/>
    <property type="evidence" value="ECO:0007669"/>
    <property type="project" value="InterPro"/>
</dbReference>
<evidence type="ECO:0000259" key="4">
    <source>
        <dbReference type="PROSITE" id="PS50011"/>
    </source>
</evidence>
<protein>
    <recommendedName>
        <fullName evidence="4">Protein kinase domain-containing protein</fullName>
    </recommendedName>
</protein>
<dbReference type="PROSITE" id="PS50011">
    <property type="entry name" value="PROTEIN_KINASE_DOM"/>
    <property type="match status" value="1"/>
</dbReference>
<dbReference type="InterPro" id="IPR000719">
    <property type="entry name" value="Prot_kinase_dom"/>
</dbReference>
<evidence type="ECO:0000256" key="2">
    <source>
        <dbReference type="ARBA" id="ARBA00022840"/>
    </source>
</evidence>
<dbReference type="PANTHER" id="PTHR45832">
    <property type="entry name" value="SERINE/THREONINE-PROTEIN KINASE SAMKA-RELATED-RELATED"/>
    <property type="match status" value="1"/>
</dbReference>
<evidence type="ECO:0000313" key="5">
    <source>
        <dbReference type="EMBL" id="CAD8166534.1"/>
    </source>
</evidence>
<accession>A0A8S1UQ98</accession>
<dbReference type="PANTHER" id="PTHR45832:SF22">
    <property type="entry name" value="SERINE_THREONINE-PROTEIN KINASE SAMKA-RELATED"/>
    <property type="match status" value="1"/>
</dbReference>
<proteinExistence type="predicted"/>
<keyword evidence="1" id="KW-0547">Nucleotide-binding</keyword>
<organism evidence="5 6">
    <name type="scientific">Paramecium pentaurelia</name>
    <dbReference type="NCBI Taxonomy" id="43138"/>
    <lineage>
        <taxon>Eukaryota</taxon>
        <taxon>Sar</taxon>
        <taxon>Alveolata</taxon>
        <taxon>Ciliophora</taxon>
        <taxon>Intramacronucleata</taxon>
        <taxon>Oligohymenophorea</taxon>
        <taxon>Peniculida</taxon>
        <taxon>Parameciidae</taxon>
        <taxon>Paramecium</taxon>
    </lineage>
</organism>
<dbReference type="GO" id="GO:0005524">
    <property type="term" value="F:ATP binding"/>
    <property type="evidence" value="ECO:0007669"/>
    <property type="project" value="UniProtKB-KW"/>
</dbReference>
<evidence type="ECO:0000313" key="6">
    <source>
        <dbReference type="Proteomes" id="UP000689195"/>
    </source>
</evidence>
<dbReference type="AlphaFoldDB" id="A0A8S1UQ98"/>
<sequence length="554" mass="64088">MNELNEAKIKNSHSFNYIRNEEAKKNDVSEEQNLQTTQKRGQPKINISRLPPAFANQNKRKQIEPLIIKKEQKQQVQQNIQNIEAMQEYKQRENNNHLKNPFPHFRQFMKDQKKIHEELSLSISTLVQSQIRIEDMITTGTLRSYADSSPVKKMLHAPTMKLYVVKEEPLHNKEIRKNLKDWISFWQSKCSNSIQHVQIYSTFWSTPEGYVSIVMEYMNGGSLQNLLESMGVLPERSIKQLVQPILYGLQRIHQSGAQCHGALGPSQILFLRDGTVKLSQGLQYRVQIQGNSVINQYILGRVKDVQSLYDPSILETPSLWSKAPSEKYHFPIQDDFVLERANDIWKLGWLLLNCAIGTMEFHPKAQQIYEGSRIILEEITKYIDQLKDTCCLLHSEIKVIQFVEQNSKIINEPTKITILDLLPSDKFSVEFIQFLCSTLKIDPRQRLFTEQLLQHQWLTGGKECKGPNVQLKELLSISNAWNTFLPEEFQGQGAQKLERLCDALCLVLQNSEKPTINKMHLQENSPIIKELSYDMGINAKIVSERLISIFQSLI</sequence>
<dbReference type="SMART" id="SM00220">
    <property type="entry name" value="S_TKc"/>
    <property type="match status" value="1"/>
</dbReference>
<keyword evidence="2" id="KW-0067">ATP-binding</keyword>
<dbReference type="OrthoDB" id="4062651at2759"/>
<feature type="domain" description="Protein kinase" evidence="4">
    <location>
        <begin position="131"/>
        <end position="458"/>
    </location>
</feature>
<feature type="compositionally biased region" description="Polar residues" evidence="3">
    <location>
        <begin position="31"/>
        <end position="40"/>
    </location>
</feature>
<dbReference type="Proteomes" id="UP000689195">
    <property type="component" value="Unassembled WGS sequence"/>
</dbReference>
<dbReference type="EMBL" id="CAJJDO010000044">
    <property type="protein sequence ID" value="CAD8166534.1"/>
    <property type="molecule type" value="Genomic_DNA"/>
</dbReference>
<dbReference type="InterPro" id="IPR051931">
    <property type="entry name" value="PAK3-like"/>
</dbReference>
<keyword evidence="6" id="KW-1185">Reference proteome</keyword>
<evidence type="ECO:0000256" key="3">
    <source>
        <dbReference type="SAM" id="MobiDB-lite"/>
    </source>
</evidence>
<dbReference type="Pfam" id="PF00069">
    <property type="entry name" value="Pkinase"/>
    <property type="match status" value="1"/>
</dbReference>
<feature type="region of interest" description="Disordered" evidence="3">
    <location>
        <begin position="26"/>
        <end position="58"/>
    </location>
</feature>